<evidence type="ECO:0000256" key="5">
    <source>
        <dbReference type="ARBA" id="ARBA00022679"/>
    </source>
</evidence>
<dbReference type="Pfam" id="PF02424">
    <property type="entry name" value="ApbE"/>
    <property type="match status" value="1"/>
</dbReference>
<dbReference type="PIRSF" id="PIRSF006268">
    <property type="entry name" value="ApbE"/>
    <property type="match status" value="1"/>
</dbReference>
<dbReference type="PANTHER" id="PTHR30040:SF2">
    <property type="entry name" value="FAD:PROTEIN FMN TRANSFERASE"/>
    <property type="match status" value="1"/>
</dbReference>
<evidence type="ECO:0000313" key="13">
    <source>
        <dbReference type="EMBL" id="ANX03421.1"/>
    </source>
</evidence>
<protein>
    <recommendedName>
        <fullName evidence="3 11">FAD:protein FMN transferase</fullName>
        <ecNumber evidence="2 11">2.7.1.180</ecNumber>
    </recommendedName>
    <alternativeName>
        <fullName evidence="9 11">Flavin transferase</fullName>
    </alternativeName>
</protein>
<dbReference type="FunCoup" id="A0A1B1YRM8">
    <property type="interactions" value="87"/>
</dbReference>
<feature type="binding site" evidence="12">
    <location>
        <position position="257"/>
    </location>
    <ligand>
        <name>Mg(2+)</name>
        <dbReference type="ChEBI" id="CHEBI:18420"/>
    </ligand>
</feature>
<keyword evidence="14" id="KW-1185">Reference proteome</keyword>
<name>A0A1B1YRM8_9GAMM</name>
<evidence type="ECO:0000256" key="11">
    <source>
        <dbReference type="PIRNR" id="PIRNR006268"/>
    </source>
</evidence>
<dbReference type="STRING" id="1810504.PG2T_03915"/>
<dbReference type="EMBL" id="CP014671">
    <property type="protein sequence ID" value="ANX03421.1"/>
    <property type="molecule type" value="Genomic_DNA"/>
</dbReference>
<dbReference type="EC" id="2.7.1.180" evidence="2 11"/>
<dbReference type="RefSeq" id="WP_158513142.1">
    <property type="nucleotide sequence ID" value="NZ_CP014671.1"/>
</dbReference>
<evidence type="ECO:0000256" key="4">
    <source>
        <dbReference type="ARBA" id="ARBA00022630"/>
    </source>
</evidence>
<comment type="cofactor">
    <cofactor evidence="12">
        <name>Mg(2+)</name>
        <dbReference type="ChEBI" id="CHEBI:18420"/>
    </cofactor>
    <cofactor evidence="12">
        <name>Mn(2+)</name>
        <dbReference type="ChEBI" id="CHEBI:29035"/>
    </cofactor>
    <text evidence="12">Magnesium. Can also use manganese.</text>
</comment>
<dbReference type="KEGG" id="gbi:PG2T_03915"/>
<keyword evidence="7 11" id="KW-0274">FAD</keyword>
<keyword evidence="6 11" id="KW-0479">Metal-binding</keyword>
<evidence type="ECO:0000256" key="6">
    <source>
        <dbReference type="ARBA" id="ARBA00022723"/>
    </source>
</evidence>
<comment type="similarity">
    <text evidence="1 11">Belongs to the ApbE family.</text>
</comment>
<evidence type="ECO:0000256" key="12">
    <source>
        <dbReference type="PIRSR" id="PIRSR006268-2"/>
    </source>
</evidence>
<organism evidence="13 14">
    <name type="scientific">Immundisolibacter cernigliae</name>
    <dbReference type="NCBI Taxonomy" id="1810504"/>
    <lineage>
        <taxon>Bacteria</taxon>
        <taxon>Pseudomonadati</taxon>
        <taxon>Pseudomonadota</taxon>
        <taxon>Gammaproteobacteria</taxon>
        <taxon>Immundisolibacterales</taxon>
        <taxon>Immundisolibacteraceae</taxon>
        <taxon>Immundisolibacter</taxon>
    </lineage>
</organism>
<feature type="binding site" evidence="12">
    <location>
        <position position="149"/>
    </location>
    <ligand>
        <name>Mg(2+)</name>
        <dbReference type="ChEBI" id="CHEBI:18420"/>
    </ligand>
</feature>
<reference evidence="14" key="1">
    <citation type="submission" date="2016-03" db="EMBL/GenBank/DDBJ databases">
        <title>Complete genome sequence of Solimmundus cernigliae, representing a novel lineage of polycyclic aromatic hydrocarbon degraders within the Gammaproteobacteria.</title>
        <authorList>
            <person name="Singleton D.R."/>
            <person name="Dickey A.N."/>
            <person name="Scholl E.H."/>
            <person name="Wright F.A."/>
            <person name="Aitken M.D."/>
        </authorList>
    </citation>
    <scope>NUCLEOTIDE SEQUENCE [LARGE SCALE GENOMIC DNA]</scope>
    <source>
        <strain evidence="14">TR3.2</strain>
    </source>
</reference>
<evidence type="ECO:0000256" key="7">
    <source>
        <dbReference type="ARBA" id="ARBA00022827"/>
    </source>
</evidence>
<keyword evidence="8 11" id="KW-0460">Magnesium</keyword>
<dbReference type="PANTHER" id="PTHR30040">
    <property type="entry name" value="THIAMINE BIOSYNTHESIS LIPOPROTEIN APBE"/>
    <property type="match status" value="1"/>
</dbReference>
<evidence type="ECO:0000313" key="14">
    <source>
        <dbReference type="Proteomes" id="UP000092952"/>
    </source>
</evidence>
<evidence type="ECO:0000256" key="3">
    <source>
        <dbReference type="ARBA" id="ARBA00016337"/>
    </source>
</evidence>
<dbReference type="GO" id="GO:0046872">
    <property type="term" value="F:metal ion binding"/>
    <property type="evidence" value="ECO:0007669"/>
    <property type="project" value="UniProtKB-UniRule"/>
</dbReference>
<dbReference type="InterPro" id="IPR003374">
    <property type="entry name" value="ApbE-like_sf"/>
</dbReference>
<dbReference type="AlphaFoldDB" id="A0A1B1YRM8"/>
<dbReference type="InterPro" id="IPR024932">
    <property type="entry name" value="ApbE"/>
</dbReference>
<evidence type="ECO:0000256" key="2">
    <source>
        <dbReference type="ARBA" id="ARBA00011955"/>
    </source>
</evidence>
<evidence type="ECO:0000256" key="10">
    <source>
        <dbReference type="ARBA" id="ARBA00048540"/>
    </source>
</evidence>
<dbReference type="SUPFAM" id="SSF143631">
    <property type="entry name" value="ApbE-like"/>
    <property type="match status" value="1"/>
</dbReference>
<accession>A0A1B1YRM8</accession>
<dbReference type="InParanoid" id="A0A1B1YRM8"/>
<dbReference type="Gene3D" id="3.10.520.10">
    <property type="entry name" value="ApbE-like domains"/>
    <property type="match status" value="1"/>
</dbReference>
<evidence type="ECO:0000256" key="1">
    <source>
        <dbReference type="ARBA" id="ARBA00008282"/>
    </source>
</evidence>
<keyword evidence="4 11" id="KW-0285">Flavoprotein</keyword>
<dbReference type="GO" id="GO:0016740">
    <property type="term" value="F:transferase activity"/>
    <property type="evidence" value="ECO:0007669"/>
    <property type="project" value="UniProtKB-UniRule"/>
</dbReference>
<proteinExistence type="inferred from homology"/>
<evidence type="ECO:0000256" key="8">
    <source>
        <dbReference type="ARBA" id="ARBA00022842"/>
    </source>
</evidence>
<keyword evidence="5 11" id="KW-0808">Transferase</keyword>
<dbReference type="OrthoDB" id="9778595at2"/>
<gene>
    <name evidence="13" type="ORF">PG2T_03915</name>
</gene>
<dbReference type="Proteomes" id="UP000092952">
    <property type="component" value="Chromosome"/>
</dbReference>
<sequence length="287" mass="30735">MNAPLTQSLTGALRRAQPWLGTLVGIEATGLPPAQLARAIDRAFRAVAQVHGRMSFHEPDSELSRLNRAAHAGPVPVSGHLRRVLRAACRLSALTDGRFDVTVAPTLVRWGYLPGLPDSTETTGDWRDIRLGTNGMVRFARPLLIDLGGIAKGYAVDLAIASLRRAGVPQACVNAGGDLRFYGREPRRIGVRDPAAPARLRLLPPLLQGAVATSCVADTRRRHGQTWRSPLVDPRRGRACAATGSVTVLARSCLYADALTKPLAIDPAACEPVLRRLQAQALLLPAA</sequence>
<comment type="catalytic activity">
    <reaction evidence="10 11">
        <text>L-threonyl-[protein] + FAD = FMN-L-threonyl-[protein] + AMP + H(+)</text>
        <dbReference type="Rhea" id="RHEA:36847"/>
        <dbReference type="Rhea" id="RHEA-COMP:11060"/>
        <dbReference type="Rhea" id="RHEA-COMP:11061"/>
        <dbReference type="ChEBI" id="CHEBI:15378"/>
        <dbReference type="ChEBI" id="CHEBI:30013"/>
        <dbReference type="ChEBI" id="CHEBI:57692"/>
        <dbReference type="ChEBI" id="CHEBI:74257"/>
        <dbReference type="ChEBI" id="CHEBI:456215"/>
        <dbReference type="EC" id="2.7.1.180"/>
    </reaction>
</comment>
<evidence type="ECO:0000256" key="9">
    <source>
        <dbReference type="ARBA" id="ARBA00031306"/>
    </source>
</evidence>